<sequence length="304" mass="31881">MLTRRIGAVASAVIATAAFALVSAGPAYADYYQCTPDGEYCWLVVETPGGPGEGGGGDDGDPSGGSTNTCEWQGQWVSCFQEGFGWFNESDGCYYILESPQPAAGDPVWEGHAPGDGAIYRQRCFGDFLGTPVWRQSPPPGQPGSITPAQLAARAIRALPMGKPQISVAPQSTGRGLVGLPVWMWTAQTPTSWGPVSRTAAVPGLAVTARAEVTRVVWAMGDGGSVTCTTPGTAYRPAFGGAPSPDCGYRYERPTPPGGLFTVTATATWTIQWWVVGGGERGDATATRLSQTTVQIDELQVVTR</sequence>
<organism evidence="2 3">
    <name type="scientific">Asanoa hainanensis</name>
    <dbReference type="NCBI Taxonomy" id="560556"/>
    <lineage>
        <taxon>Bacteria</taxon>
        <taxon>Bacillati</taxon>
        <taxon>Actinomycetota</taxon>
        <taxon>Actinomycetes</taxon>
        <taxon>Micromonosporales</taxon>
        <taxon>Micromonosporaceae</taxon>
        <taxon>Asanoa</taxon>
    </lineage>
</organism>
<keyword evidence="1" id="KW-0732">Signal</keyword>
<proteinExistence type="predicted"/>
<name>A0A239PFV7_9ACTN</name>
<dbReference type="OrthoDB" id="3742379at2"/>
<dbReference type="RefSeq" id="WP_089255393.1">
    <property type="nucleotide sequence ID" value="NZ_FZPH01000025.1"/>
</dbReference>
<dbReference type="AlphaFoldDB" id="A0A239PFV7"/>
<gene>
    <name evidence="2" type="ORF">SAMN05421812_12558</name>
</gene>
<protein>
    <recommendedName>
        <fullName evidence="4">ATP/GTP-binding protein</fullName>
    </recommendedName>
</protein>
<dbReference type="Proteomes" id="UP000198362">
    <property type="component" value="Unassembled WGS sequence"/>
</dbReference>
<evidence type="ECO:0000256" key="1">
    <source>
        <dbReference type="SAM" id="SignalP"/>
    </source>
</evidence>
<feature type="chain" id="PRO_5012851116" description="ATP/GTP-binding protein" evidence="1">
    <location>
        <begin position="30"/>
        <end position="304"/>
    </location>
</feature>
<accession>A0A239PFV7</accession>
<reference evidence="2 3" key="1">
    <citation type="submission" date="2017-06" db="EMBL/GenBank/DDBJ databases">
        <authorList>
            <person name="Kim H.J."/>
            <person name="Triplett B.A."/>
        </authorList>
    </citation>
    <scope>NUCLEOTIDE SEQUENCE [LARGE SCALE GENOMIC DNA]</scope>
    <source>
        <strain evidence="2 3">CGMCC 4.5593</strain>
    </source>
</reference>
<evidence type="ECO:0000313" key="2">
    <source>
        <dbReference type="EMBL" id="SNT65715.1"/>
    </source>
</evidence>
<keyword evidence="3" id="KW-1185">Reference proteome</keyword>
<dbReference type="EMBL" id="FZPH01000025">
    <property type="protein sequence ID" value="SNT65715.1"/>
    <property type="molecule type" value="Genomic_DNA"/>
</dbReference>
<feature type="signal peptide" evidence="1">
    <location>
        <begin position="1"/>
        <end position="29"/>
    </location>
</feature>
<evidence type="ECO:0000313" key="3">
    <source>
        <dbReference type="Proteomes" id="UP000198362"/>
    </source>
</evidence>
<evidence type="ECO:0008006" key="4">
    <source>
        <dbReference type="Google" id="ProtNLM"/>
    </source>
</evidence>